<dbReference type="InterPro" id="IPR010428">
    <property type="entry name" value="Zincin_1"/>
</dbReference>
<dbReference type="Gene3D" id="3.30.2010.20">
    <property type="match status" value="1"/>
</dbReference>
<gene>
    <name evidence="1" type="ORF">JKK62_17170</name>
</gene>
<dbReference type="Proteomes" id="UP000633365">
    <property type="component" value="Unassembled WGS sequence"/>
</dbReference>
<proteinExistence type="predicted"/>
<dbReference type="SUPFAM" id="SSF55486">
    <property type="entry name" value="Metalloproteases ('zincins'), catalytic domain"/>
    <property type="match status" value="1"/>
</dbReference>
<dbReference type="AlphaFoldDB" id="A0A934WUW8"/>
<protein>
    <submittedName>
        <fullName evidence="1">Metallopeptidase family protein</fullName>
    </submittedName>
</protein>
<dbReference type="CDD" id="cd12953">
    <property type="entry name" value="MMP_TTHA0227"/>
    <property type="match status" value="1"/>
</dbReference>
<sequence length="125" mass="14848">MTYEECGALLDEIAETLPQELYRELNGGIVLEDGVRYHWYAQNNDLYILGVYVRDNLGKSIKIYYGSIIRVYRNKTLDEYREILRRVLVHELKHHNEYLAGADDLEYYDDEQISKYLKSKGYTIK</sequence>
<organism evidence="1 2">
    <name type="scientific">Ruminococcus difficilis</name>
    <dbReference type="NCBI Taxonomy" id="2763069"/>
    <lineage>
        <taxon>Bacteria</taxon>
        <taxon>Bacillati</taxon>
        <taxon>Bacillota</taxon>
        <taxon>Clostridia</taxon>
        <taxon>Eubacteriales</taxon>
        <taxon>Oscillospiraceae</taxon>
        <taxon>Ruminococcus</taxon>
    </lineage>
</organism>
<dbReference type="RefSeq" id="WP_186833517.1">
    <property type="nucleotide sequence ID" value="NZ_JAEQMG010000201.1"/>
</dbReference>
<keyword evidence="2" id="KW-1185">Reference proteome</keyword>
<name>A0A934WUW8_9FIRM</name>
<evidence type="ECO:0000313" key="2">
    <source>
        <dbReference type="Proteomes" id="UP000633365"/>
    </source>
</evidence>
<reference evidence="1" key="1">
    <citation type="submission" date="2021-01" db="EMBL/GenBank/DDBJ databases">
        <title>Genome public.</title>
        <authorList>
            <person name="Liu C."/>
            <person name="Sun Q."/>
        </authorList>
    </citation>
    <scope>NUCLEOTIDE SEQUENCE</scope>
    <source>
        <strain evidence="1">M6</strain>
    </source>
</reference>
<dbReference type="Pfam" id="PF06262">
    <property type="entry name" value="Zincin_1"/>
    <property type="match status" value="1"/>
</dbReference>
<dbReference type="EMBL" id="JAEQMG010000201">
    <property type="protein sequence ID" value="MBK6090339.1"/>
    <property type="molecule type" value="Genomic_DNA"/>
</dbReference>
<evidence type="ECO:0000313" key="1">
    <source>
        <dbReference type="EMBL" id="MBK6090339.1"/>
    </source>
</evidence>
<dbReference type="InterPro" id="IPR038555">
    <property type="entry name" value="Zincin_1_sf"/>
</dbReference>
<accession>A0A934WUW8</accession>
<comment type="caution">
    <text evidence="1">The sequence shown here is derived from an EMBL/GenBank/DDBJ whole genome shotgun (WGS) entry which is preliminary data.</text>
</comment>